<evidence type="ECO:0000256" key="4">
    <source>
        <dbReference type="ARBA" id="ARBA00008982"/>
    </source>
</evidence>
<dbReference type="OrthoDB" id="275353at2759"/>
<evidence type="ECO:0000313" key="19">
    <source>
        <dbReference type="Proteomes" id="UP000604046"/>
    </source>
</evidence>
<gene>
    <name evidence="18" type="primary">pgk-1</name>
    <name evidence="18" type="ORF">SNAT2548_LOCUS32349</name>
</gene>
<protein>
    <recommendedName>
        <fullName evidence="7 15">Phosphoglycerate kinase</fullName>
        <ecNumber evidence="6 15">2.7.2.3</ecNumber>
    </recommendedName>
</protein>
<comment type="cofactor">
    <cofactor evidence="2">
        <name>Mg(2+)</name>
        <dbReference type="ChEBI" id="CHEBI:18420"/>
    </cofactor>
</comment>
<evidence type="ECO:0000256" key="7">
    <source>
        <dbReference type="ARBA" id="ARBA00016471"/>
    </source>
</evidence>
<dbReference type="CDD" id="cd00318">
    <property type="entry name" value="Phosphoglycerate_kinase"/>
    <property type="match status" value="4"/>
</dbReference>
<evidence type="ECO:0000256" key="10">
    <source>
        <dbReference type="ARBA" id="ARBA00022741"/>
    </source>
</evidence>
<evidence type="ECO:0000256" key="14">
    <source>
        <dbReference type="ARBA" id="ARBA00023152"/>
    </source>
</evidence>
<keyword evidence="14" id="KW-0324">Glycolysis</keyword>
<accession>A0A812UL16</accession>
<dbReference type="FunFam" id="3.40.50.1260:FF:000019">
    <property type="entry name" value="Phosphoglycerate kinase 1"/>
    <property type="match status" value="3"/>
</dbReference>
<comment type="similarity">
    <text evidence="4 15">Belongs to the phosphoglycerate kinase family.</text>
</comment>
<dbReference type="InterPro" id="IPR036043">
    <property type="entry name" value="Phosphoglycerate_kinase_sf"/>
</dbReference>
<dbReference type="GO" id="GO:0005829">
    <property type="term" value="C:cytosol"/>
    <property type="evidence" value="ECO:0007669"/>
    <property type="project" value="TreeGrafter"/>
</dbReference>
<dbReference type="GO" id="GO:0004618">
    <property type="term" value="F:phosphoglycerate kinase activity"/>
    <property type="evidence" value="ECO:0007669"/>
    <property type="project" value="UniProtKB-EC"/>
</dbReference>
<dbReference type="InterPro" id="IPR027250">
    <property type="entry name" value="Pgk_euglenozoa"/>
</dbReference>
<comment type="subunit">
    <text evidence="5 16">Monomer.</text>
</comment>
<dbReference type="GO" id="GO:0006094">
    <property type="term" value="P:gluconeogenesis"/>
    <property type="evidence" value="ECO:0007669"/>
    <property type="project" value="TreeGrafter"/>
</dbReference>
<sequence length="2238" mass="235511">MARSSSVLAGGLLGAASLGGLAFLAPGQSRPELEVQTQVAAQAPGFLASSSSSSSSSAAQGVTGALAVAGLSVAAVRGASAASRQKGIKPRAAKSVVACRSLAKLKIDEVDLKDKRIFIRVDFNVPQDKKDPDPNGMSQTHDIVDRDEVGEDPNIITNTARIDAALPTIKYALDNGAKSVVLCSHLGRPNGQKDEKFSMKPVAKVVEEKLGRPVKLMDDVVGEDVEAACKDPEPGTVILLENSRYYVEEEGKGKDADGNKVKADPEKVKEFRASLAKLADIYCSDAFGTAHRAHSSMVGEGYPVKCSGFLLAKELDYFAKVVDAPTRPVCGILGGAKVADKIQLIMNLLDKVDIMIIGGGMAFTFIKEAGVDIGNSLYDEEGAKLVPEIRKKAEEKGVELILPVDFICSSKFGDDGEIKEGDMSTGVPDGFLGLDIGPKSIEMNDEAIKKSKTIVWNGPMGVFEMGAFEKGTKQMMETIVAVTKEGAVSVIGGGDTATACKKYDTVDKVSHCSTGGGASLELLEGKLLPGVAALDDSKELAMTNPSLLDNCKGDCKGDCKVRHETTLLYPLSLAVMARSSSVLAGGLLGAASLGGLAFLAPGQSRPELEVQTQVAAQAPGFLASSSSSSSSAAQGVTGALAVAGLSVAAVRGASAASRQKGIKPRAAKSVVACRSLAKLKIDEVDLKDKRIFIRVDFNVPQDKKVCRMSQTHDIVDGDEVGEDPNIITNTARIDAALPTIKYALDNGAKSVVLCSHLGRPNGQKDEKFSMKPVAKVVEEKLGRPVKLMDDVVGEDVEAACKDPEPGTVILLENSRYYVEEEGKGKDADGNKVKADPEKVKEFRASLAKLADIYCSDAFGTAHRAHSSMVGEGYPVKCSGFLLAKELDYFAKVVDAPTRPVCGILGGAKVADKIQLIMNLLDKVDIMIIGGGMAFTFIKEAGVDIGNSLYDEEGAKLVPEIRKKAEEKGVELILPVDFICSSKFGDDGEIKEGDMSTGVPDGFLGLDIGPKSIEMNDEAIKKSKTIVWNGPMGVFEMGAFEKGTKQMMETIVAVTKEGAVSVIGGGDTATACKKYDTVDKVSHCSTGGGASLELLEGKLLPGVAALDDSKELAMTNPSLLDNCKGDCKGDCKVRHETTLLYPLSLAVMARSSSVLAGGLLGAASLGGLAFLAPGQSRPELEVQTQVAAQAPGFLASSSSSSSSSAAQGVTGALAVAGLSVAAVRGASAASRQKGIKPRAAKSVVACRSLAKLKIDEVDLKDKRIFIRVDFNVPQDKKVCRMSQTHDIVDGDEVGEDPNIITNTARIDAALPTIKYALDNGAKSVVLCSHLGRPNGQKDEKFSMKPVAKVVEEKLGRPVKLMDDVVGEDVEAACKDPEPGTVILLENSRYYVEEEGKGKDADGNKVKADPEKVKEFRASLAKLADIYCSDAFGTAHRAHSSMVGEGYPVKCSGFLLAKELDYFAKVVDAPTRPVCGILGGAKVADKIQLIMNLLDKVDIMIIGGGMAFTFIKEAGVDIGNSLYDEEGAKLVPEIRKKAEEKGVELILPVDFICSSKFGDDGEIKEGDMSTGVPDGFLGLDIGPKSIEMNDEAIKKSKTIVWNGPMGVFEMGAFEKGTKQMMETIVAVTKEGAVSVIGGGDTATACKKYDTVDKVSHCSTGGGASLELLEGKLLPGVAALDDAYCFSWHPLALLYPLSLAVMARSSSVLAGGLLGAASLGGLAFLAPGQSRPELEVQTQVAAQAPGFLASSSSSSSSSAAQGVTGALAVAGLSVAAVRGASAASRQKGIKPRAAKSVVACRSLAKLKIDEVDLKDKRIFIRVDFNVPQDKKVCRMSQTHDIVDGDEVGEDPNIITNTARIDAALPTIKYALDNGAKSVVLCSHLGRPNGQKDEKFSMKPVAKVVEEKLGRPVKLMDDVVGEDVEAACKDPEPGTVILLENSRYYVEEEGKGKDADGNKVKADPEKVKEFRASLAKLADIYCSDAFGTAHRAHSSMVGEGYPVKCSGFLLAKELDYFAKVVDAPTRPVCGILGGAKVADKIQLIMNLLDKVDIMIIGGGMAFTFIKEAGVDIGNSLYDEEGAKLVPEIRKKAEEKGVELILPVDFICSSKFGDDGEIKEGDMSTGVPDGFLGLDIGPKSIEMNDEAIKKSKTIVWNGPMGVFEMGAFEKGTKQMMETIVAVTKEGAVSVIGGGDTATACKKYDTVDKVSHCSTGGGASLELLEGKLLPGVAALDDSKELADA</sequence>
<feature type="signal peptide" evidence="17">
    <location>
        <begin position="1"/>
        <end position="29"/>
    </location>
</feature>
<dbReference type="SUPFAM" id="SSF53748">
    <property type="entry name" value="Phosphoglycerate kinase"/>
    <property type="match status" value="4"/>
</dbReference>
<keyword evidence="9" id="KW-0479">Metal-binding</keyword>
<keyword evidence="19" id="KW-1185">Reference proteome</keyword>
<evidence type="ECO:0000256" key="6">
    <source>
        <dbReference type="ARBA" id="ARBA00013061"/>
    </source>
</evidence>
<dbReference type="GO" id="GO:0006096">
    <property type="term" value="P:glycolytic process"/>
    <property type="evidence" value="ECO:0007669"/>
    <property type="project" value="UniProtKB-UniPathway"/>
</dbReference>
<dbReference type="PANTHER" id="PTHR11406">
    <property type="entry name" value="PHOSPHOGLYCERATE KINASE"/>
    <property type="match status" value="1"/>
</dbReference>
<dbReference type="PIRSF" id="PIRSF500126">
    <property type="entry name" value="Pgk_euglenozoa"/>
    <property type="match status" value="1"/>
</dbReference>
<evidence type="ECO:0000256" key="5">
    <source>
        <dbReference type="ARBA" id="ARBA00011245"/>
    </source>
</evidence>
<comment type="catalytic activity">
    <reaction evidence="1 15">
        <text>(2R)-3-phosphoglycerate + ATP = (2R)-3-phospho-glyceroyl phosphate + ADP</text>
        <dbReference type="Rhea" id="RHEA:14801"/>
        <dbReference type="ChEBI" id="CHEBI:30616"/>
        <dbReference type="ChEBI" id="CHEBI:57604"/>
        <dbReference type="ChEBI" id="CHEBI:58272"/>
        <dbReference type="ChEBI" id="CHEBI:456216"/>
        <dbReference type="EC" id="2.7.2.3"/>
    </reaction>
</comment>
<dbReference type="Proteomes" id="UP000604046">
    <property type="component" value="Unassembled WGS sequence"/>
</dbReference>
<evidence type="ECO:0000256" key="15">
    <source>
        <dbReference type="RuleBase" id="RU000532"/>
    </source>
</evidence>
<evidence type="ECO:0000256" key="12">
    <source>
        <dbReference type="ARBA" id="ARBA00022840"/>
    </source>
</evidence>
<keyword evidence="11 15" id="KW-0418">Kinase</keyword>
<evidence type="ECO:0000256" key="8">
    <source>
        <dbReference type="ARBA" id="ARBA00022679"/>
    </source>
</evidence>
<evidence type="ECO:0000256" key="1">
    <source>
        <dbReference type="ARBA" id="ARBA00000642"/>
    </source>
</evidence>
<dbReference type="GO" id="GO:0005524">
    <property type="term" value="F:ATP binding"/>
    <property type="evidence" value="ECO:0007669"/>
    <property type="project" value="UniProtKB-KW"/>
</dbReference>
<dbReference type="Pfam" id="PF00162">
    <property type="entry name" value="PGK"/>
    <property type="match status" value="4"/>
</dbReference>
<evidence type="ECO:0000256" key="17">
    <source>
        <dbReference type="SAM" id="SignalP"/>
    </source>
</evidence>
<dbReference type="HAMAP" id="MF_00145">
    <property type="entry name" value="Phosphoglyc_kinase"/>
    <property type="match status" value="4"/>
</dbReference>
<dbReference type="InterPro" id="IPR015824">
    <property type="entry name" value="Phosphoglycerate_kinase_N"/>
</dbReference>
<organism evidence="18 19">
    <name type="scientific">Symbiodinium natans</name>
    <dbReference type="NCBI Taxonomy" id="878477"/>
    <lineage>
        <taxon>Eukaryota</taxon>
        <taxon>Sar</taxon>
        <taxon>Alveolata</taxon>
        <taxon>Dinophyceae</taxon>
        <taxon>Suessiales</taxon>
        <taxon>Symbiodiniaceae</taxon>
        <taxon>Symbiodinium</taxon>
    </lineage>
</organism>
<comment type="caution">
    <text evidence="18">The sequence shown here is derived from an EMBL/GenBank/DDBJ whole genome shotgun (WGS) entry which is preliminary data.</text>
</comment>
<keyword evidence="12" id="KW-0067">ATP-binding</keyword>
<keyword evidence="10" id="KW-0547">Nucleotide-binding</keyword>
<dbReference type="EMBL" id="CAJNDS010002706">
    <property type="protein sequence ID" value="CAE7569091.1"/>
    <property type="molecule type" value="Genomic_DNA"/>
</dbReference>
<evidence type="ECO:0000256" key="16">
    <source>
        <dbReference type="RuleBase" id="RU000696"/>
    </source>
</evidence>
<evidence type="ECO:0000256" key="13">
    <source>
        <dbReference type="ARBA" id="ARBA00022842"/>
    </source>
</evidence>
<dbReference type="UniPathway" id="UPA00109">
    <property type="reaction ID" value="UER00185"/>
</dbReference>
<keyword evidence="8 15" id="KW-0808">Transferase</keyword>
<evidence type="ECO:0000256" key="11">
    <source>
        <dbReference type="ARBA" id="ARBA00022777"/>
    </source>
</evidence>
<dbReference type="PRINTS" id="PR00477">
    <property type="entry name" value="PHGLYCKINASE"/>
</dbReference>
<reference evidence="18" key="1">
    <citation type="submission" date="2021-02" db="EMBL/GenBank/DDBJ databases">
        <authorList>
            <person name="Dougan E. K."/>
            <person name="Rhodes N."/>
            <person name="Thang M."/>
            <person name="Chan C."/>
        </authorList>
    </citation>
    <scope>NUCLEOTIDE SEQUENCE</scope>
</reference>
<dbReference type="GO" id="GO:0046872">
    <property type="term" value="F:metal ion binding"/>
    <property type="evidence" value="ECO:0007669"/>
    <property type="project" value="UniProtKB-KW"/>
</dbReference>
<evidence type="ECO:0000256" key="9">
    <source>
        <dbReference type="ARBA" id="ARBA00022723"/>
    </source>
</evidence>
<evidence type="ECO:0000313" key="18">
    <source>
        <dbReference type="EMBL" id="CAE7569091.1"/>
    </source>
</evidence>
<keyword evidence="17" id="KW-0732">Signal</keyword>
<keyword evidence="13" id="KW-0460">Magnesium</keyword>
<feature type="chain" id="PRO_5033034432" description="Phosphoglycerate kinase" evidence="17">
    <location>
        <begin position="30"/>
        <end position="2238"/>
    </location>
</feature>
<dbReference type="PANTHER" id="PTHR11406:SF0">
    <property type="entry name" value="PHOSPHOGLYCERATE KINASE"/>
    <property type="match status" value="1"/>
</dbReference>
<dbReference type="GO" id="GO:0043531">
    <property type="term" value="F:ADP binding"/>
    <property type="evidence" value="ECO:0007669"/>
    <property type="project" value="TreeGrafter"/>
</dbReference>
<evidence type="ECO:0000256" key="3">
    <source>
        <dbReference type="ARBA" id="ARBA00004838"/>
    </source>
</evidence>
<dbReference type="InterPro" id="IPR001576">
    <property type="entry name" value="Phosphoglycerate_kinase"/>
</dbReference>
<name>A0A812UL16_9DINO</name>
<dbReference type="FunFam" id="3.40.50.1260:FF:000003">
    <property type="entry name" value="Phosphoglycerate kinase"/>
    <property type="match status" value="4"/>
</dbReference>
<proteinExistence type="inferred from homology"/>
<dbReference type="PIRSF" id="PIRSF000724">
    <property type="entry name" value="Pgk"/>
    <property type="match status" value="1"/>
</dbReference>
<dbReference type="EC" id="2.7.2.3" evidence="6 15"/>
<evidence type="ECO:0000256" key="2">
    <source>
        <dbReference type="ARBA" id="ARBA00001946"/>
    </source>
</evidence>
<comment type="pathway">
    <text evidence="3 15">Carbohydrate degradation; glycolysis; pyruvate from D-glyceraldehyde 3-phosphate: step 2/5.</text>
</comment>
<dbReference type="Gene3D" id="3.40.50.1260">
    <property type="entry name" value="Phosphoglycerate kinase, N-terminal domain"/>
    <property type="match status" value="12"/>
</dbReference>